<reference evidence="1 2" key="1">
    <citation type="submission" date="2019-02" db="EMBL/GenBank/DDBJ databases">
        <title>Pedobacter sp. RP-3-11 sp. nov., isolated from Arctic soil.</title>
        <authorList>
            <person name="Dahal R.H."/>
        </authorList>
    </citation>
    <scope>NUCLEOTIDE SEQUENCE [LARGE SCALE GENOMIC DNA]</scope>
    <source>
        <strain evidence="1 2">RP-3-11</strain>
    </source>
</reference>
<gene>
    <name evidence="1" type="ORF">EZ449_21080</name>
</gene>
<name>A0A4R0NHH8_9SPHI</name>
<protein>
    <submittedName>
        <fullName evidence="1">Uncharacterized protein</fullName>
    </submittedName>
</protein>
<evidence type="ECO:0000313" key="2">
    <source>
        <dbReference type="Proteomes" id="UP000291485"/>
    </source>
</evidence>
<dbReference type="OrthoDB" id="680837at2"/>
<dbReference type="EMBL" id="SJSN01000026">
    <property type="protein sequence ID" value="TCD00032.1"/>
    <property type="molecule type" value="Genomic_DNA"/>
</dbReference>
<accession>A0A4R0NHH8</accession>
<dbReference type="RefSeq" id="WP_131562650.1">
    <property type="nucleotide sequence ID" value="NZ_SJSN01000026.1"/>
</dbReference>
<proteinExistence type="predicted"/>
<dbReference type="AlphaFoldDB" id="A0A4R0NHH8"/>
<organism evidence="1 2">
    <name type="scientific">Pedobacter frigidisoli</name>
    <dbReference type="NCBI Taxonomy" id="2530455"/>
    <lineage>
        <taxon>Bacteria</taxon>
        <taxon>Pseudomonadati</taxon>
        <taxon>Bacteroidota</taxon>
        <taxon>Sphingobacteriia</taxon>
        <taxon>Sphingobacteriales</taxon>
        <taxon>Sphingobacteriaceae</taxon>
        <taxon>Pedobacter</taxon>
    </lineage>
</organism>
<keyword evidence="2" id="KW-1185">Reference proteome</keyword>
<evidence type="ECO:0000313" key="1">
    <source>
        <dbReference type="EMBL" id="TCD00032.1"/>
    </source>
</evidence>
<sequence>MKTATYIKLSLILILIIDCTSLSAQINTVGSYKNLITVKESRADLQGSPYLLSDWTAATIKFSPGIEPKTENIKYDLLDDVLIIKGEGDTEYTFTDAPKEFKLSTNNEIYRNGFSPVDKMTEKTFYNVIYDGKVKYLKKLSKMVIESKGYNSATVEKKVADETNFYIAKAGEKPVKVKGNEKSIIAVLGKNEALSKYIKENKLDLKSTEGISKLLTYYDTL</sequence>
<comment type="caution">
    <text evidence="1">The sequence shown here is derived from an EMBL/GenBank/DDBJ whole genome shotgun (WGS) entry which is preliminary data.</text>
</comment>
<dbReference type="Proteomes" id="UP000291485">
    <property type="component" value="Unassembled WGS sequence"/>
</dbReference>